<feature type="transmembrane region" description="Helical" evidence="6">
    <location>
        <begin position="382"/>
        <end position="402"/>
    </location>
</feature>
<reference evidence="8" key="1">
    <citation type="submission" date="2023-03" db="EMBL/GenBank/DDBJ databases">
        <title>Edaphobacter sp.</title>
        <authorList>
            <person name="Huber K.J."/>
            <person name="Papendorf J."/>
            <person name="Pilke C."/>
            <person name="Bunk B."/>
            <person name="Sproeer C."/>
            <person name="Pester M."/>
        </authorList>
    </citation>
    <scope>NUCLEOTIDE SEQUENCE</scope>
    <source>
        <strain evidence="8">DSM 110680</strain>
    </source>
</reference>
<keyword evidence="2" id="KW-1003">Cell membrane</keyword>
<dbReference type="InterPro" id="IPR050375">
    <property type="entry name" value="MFS_TsgA-like"/>
</dbReference>
<dbReference type="InterPro" id="IPR020846">
    <property type="entry name" value="MFS_dom"/>
</dbReference>
<dbReference type="NCBIfam" id="TIGR00885">
    <property type="entry name" value="fucP"/>
    <property type="match status" value="1"/>
</dbReference>
<dbReference type="InterPro" id="IPR011701">
    <property type="entry name" value="MFS"/>
</dbReference>
<dbReference type="PANTHER" id="PTHR43702:SF11">
    <property type="entry name" value="L-FUCOSE-PROTON SYMPORTER"/>
    <property type="match status" value="1"/>
</dbReference>
<protein>
    <submittedName>
        <fullName evidence="8">L-fucose:H+ symporter permease</fullName>
    </submittedName>
</protein>
<feature type="transmembrane region" description="Helical" evidence="6">
    <location>
        <begin position="118"/>
        <end position="135"/>
    </location>
</feature>
<sequence length="442" mass="48295">MSVSSPENKLPQTGQAHPRLIPHGVLIPFVLVTALFFLWGVPANLNDVLIRQFMKSFALSRFQAGLVQSAYFMGYFLLATPAALLMRRFGYKSGFIIGLLLFGIGDLLFWPAAIIGRYSYFLAALFVIASGLAFLETASNPFVAQIGDPSSAARRLNFAQAFNPLGSITGALVGTVYIFSGIELSGSQVAAMQAASTYTAYLRTETMRVVAPYMVLGIVAIVWAILIALTRFPVVAGEHQAEGESQGRFRDLLGYPTFLFAIVAQFMYVGAQVGTWSYFIQYVQDSTHQHEKMAGYLLTGTLGAFGVGRFGSSVIMRYVRPHRLMALYSVINIALVAIGVLFPGWVGLWAIFLTSFFMSVMFPTIFALGIEGLGKNTKIGGSLIVMSIVGGAVLTPVMGWISQSTHRISLAYTVPLCAYCVIAMYSFLWQRMQTAENQQLRA</sequence>
<evidence type="ECO:0000256" key="4">
    <source>
        <dbReference type="ARBA" id="ARBA00022989"/>
    </source>
</evidence>
<dbReference type="PROSITE" id="PS50850">
    <property type="entry name" value="MFS"/>
    <property type="match status" value="1"/>
</dbReference>
<feature type="transmembrane region" description="Helical" evidence="6">
    <location>
        <begin position="62"/>
        <end position="86"/>
    </location>
</feature>
<evidence type="ECO:0000259" key="7">
    <source>
        <dbReference type="PROSITE" id="PS50850"/>
    </source>
</evidence>
<keyword evidence="3 6" id="KW-0812">Transmembrane</keyword>
<feature type="transmembrane region" description="Helical" evidence="6">
    <location>
        <begin position="156"/>
        <end position="179"/>
    </location>
</feature>
<dbReference type="GO" id="GO:0015535">
    <property type="term" value="F:fucose:proton symporter activity"/>
    <property type="evidence" value="ECO:0007669"/>
    <property type="project" value="InterPro"/>
</dbReference>
<feature type="transmembrane region" description="Helical" evidence="6">
    <location>
        <begin position="210"/>
        <end position="232"/>
    </location>
</feature>
<evidence type="ECO:0000256" key="2">
    <source>
        <dbReference type="ARBA" id="ARBA00022475"/>
    </source>
</evidence>
<accession>A0AAU7DJT0</accession>
<feature type="transmembrane region" description="Helical" evidence="6">
    <location>
        <begin position="408"/>
        <end position="428"/>
    </location>
</feature>
<evidence type="ECO:0000313" key="8">
    <source>
        <dbReference type="EMBL" id="XBH18109.1"/>
    </source>
</evidence>
<feature type="transmembrane region" description="Helical" evidence="6">
    <location>
        <begin position="324"/>
        <end position="342"/>
    </location>
</feature>
<keyword evidence="4 6" id="KW-1133">Transmembrane helix</keyword>
<dbReference type="GO" id="GO:0005886">
    <property type="term" value="C:plasma membrane"/>
    <property type="evidence" value="ECO:0007669"/>
    <property type="project" value="UniProtKB-SubCell"/>
</dbReference>
<organism evidence="8">
    <name type="scientific">Telmatobacter sp. DSM 110680</name>
    <dbReference type="NCBI Taxonomy" id="3036704"/>
    <lineage>
        <taxon>Bacteria</taxon>
        <taxon>Pseudomonadati</taxon>
        <taxon>Acidobacteriota</taxon>
        <taxon>Terriglobia</taxon>
        <taxon>Terriglobales</taxon>
        <taxon>Acidobacteriaceae</taxon>
        <taxon>Telmatobacter</taxon>
    </lineage>
</organism>
<dbReference type="SUPFAM" id="SSF103473">
    <property type="entry name" value="MFS general substrate transporter"/>
    <property type="match status" value="1"/>
</dbReference>
<evidence type="ECO:0000256" key="5">
    <source>
        <dbReference type="ARBA" id="ARBA00023136"/>
    </source>
</evidence>
<dbReference type="InterPro" id="IPR005275">
    <property type="entry name" value="Lfuc_symporter_FucP"/>
</dbReference>
<feature type="domain" description="Major facilitator superfamily (MFS) profile" evidence="7">
    <location>
        <begin position="28"/>
        <end position="432"/>
    </location>
</feature>
<dbReference type="AlphaFoldDB" id="A0AAU7DJT0"/>
<gene>
    <name evidence="8" type="primary">fucP</name>
    <name evidence="8" type="ORF">P8935_01980</name>
</gene>
<dbReference type="Pfam" id="PF07690">
    <property type="entry name" value="MFS_1"/>
    <property type="match status" value="1"/>
</dbReference>
<feature type="transmembrane region" description="Helical" evidence="6">
    <location>
        <begin position="93"/>
        <end position="112"/>
    </location>
</feature>
<dbReference type="Gene3D" id="1.20.1250.20">
    <property type="entry name" value="MFS general substrate transporter like domains"/>
    <property type="match status" value="2"/>
</dbReference>
<dbReference type="InterPro" id="IPR036259">
    <property type="entry name" value="MFS_trans_sf"/>
</dbReference>
<evidence type="ECO:0000256" key="1">
    <source>
        <dbReference type="ARBA" id="ARBA00004429"/>
    </source>
</evidence>
<dbReference type="CDD" id="cd17394">
    <property type="entry name" value="MFS_FucP_like"/>
    <property type="match status" value="1"/>
</dbReference>
<feature type="transmembrane region" description="Helical" evidence="6">
    <location>
        <begin position="20"/>
        <end position="42"/>
    </location>
</feature>
<dbReference type="RefSeq" id="WP_348263332.1">
    <property type="nucleotide sequence ID" value="NZ_CP121196.1"/>
</dbReference>
<comment type="subcellular location">
    <subcellularLocation>
        <location evidence="1">Cell inner membrane</location>
        <topology evidence="1">Multi-pass membrane protein</topology>
    </subcellularLocation>
</comment>
<evidence type="ECO:0000256" key="3">
    <source>
        <dbReference type="ARBA" id="ARBA00022692"/>
    </source>
</evidence>
<proteinExistence type="predicted"/>
<name>A0AAU7DJT0_9BACT</name>
<keyword evidence="5 6" id="KW-0472">Membrane</keyword>
<feature type="transmembrane region" description="Helical" evidence="6">
    <location>
        <begin position="252"/>
        <end position="273"/>
    </location>
</feature>
<evidence type="ECO:0000256" key="6">
    <source>
        <dbReference type="SAM" id="Phobius"/>
    </source>
</evidence>
<dbReference type="EMBL" id="CP121196">
    <property type="protein sequence ID" value="XBH18109.1"/>
    <property type="molecule type" value="Genomic_DNA"/>
</dbReference>
<dbReference type="PANTHER" id="PTHR43702">
    <property type="entry name" value="L-FUCOSE-PROTON SYMPORTER"/>
    <property type="match status" value="1"/>
</dbReference>
<feature type="transmembrane region" description="Helical" evidence="6">
    <location>
        <begin position="348"/>
        <end position="370"/>
    </location>
</feature>